<evidence type="ECO:0000256" key="4">
    <source>
        <dbReference type="ARBA" id="ARBA00022898"/>
    </source>
</evidence>
<accession>X1PW85</accession>
<protein>
    <recommendedName>
        <fullName evidence="5">Aminotransferase class I/classII large domain-containing protein</fullName>
    </recommendedName>
</protein>
<dbReference type="InterPro" id="IPR015422">
    <property type="entry name" value="PyrdxlP-dep_Trfase_small"/>
</dbReference>
<evidence type="ECO:0000256" key="3">
    <source>
        <dbReference type="ARBA" id="ARBA00022679"/>
    </source>
</evidence>
<dbReference type="PANTHER" id="PTHR42885">
    <property type="entry name" value="HISTIDINOL-PHOSPHATE AMINOTRANSFERASE-RELATED"/>
    <property type="match status" value="1"/>
</dbReference>
<organism evidence="6">
    <name type="scientific">marine sediment metagenome</name>
    <dbReference type="NCBI Taxonomy" id="412755"/>
    <lineage>
        <taxon>unclassified sequences</taxon>
        <taxon>metagenomes</taxon>
        <taxon>ecological metagenomes</taxon>
    </lineage>
</organism>
<gene>
    <name evidence="6" type="ORF">S06H3_47586</name>
</gene>
<comment type="cofactor">
    <cofactor evidence="1">
        <name>pyridoxal 5'-phosphate</name>
        <dbReference type="ChEBI" id="CHEBI:597326"/>
    </cofactor>
</comment>
<dbReference type="InterPro" id="IPR015424">
    <property type="entry name" value="PyrdxlP-dep_Trfase"/>
</dbReference>
<sequence length="150" mass="17219">EYKNLVVTRTFTKGYGIGRFRVGYAILSTELGDYYNRIDLPFSVSTMGASLAREALLDQDFILNLRQQVKAEKEKLTRELSERGYLIGETCEFCPLFILGHKDKDVDLKEDLLSKGILTTSGTDWENLGKNYVRVNTPRRAEDFLARLER</sequence>
<feature type="domain" description="Aminotransferase class I/classII large" evidence="5">
    <location>
        <begin position="1"/>
        <end position="137"/>
    </location>
</feature>
<keyword evidence="4" id="KW-0663">Pyridoxal phosphate</keyword>
<keyword evidence="2" id="KW-0032">Aminotransferase</keyword>
<dbReference type="InterPro" id="IPR004839">
    <property type="entry name" value="Aminotransferase_I/II_large"/>
</dbReference>
<evidence type="ECO:0000256" key="1">
    <source>
        <dbReference type="ARBA" id="ARBA00001933"/>
    </source>
</evidence>
<dbReference type="PANTHER" id="PTHR42885:SF2">
    <property type="entry name" value="HISTIDINOL-PHOSPHATE AMINOTRANSFERASE"/>
    <property type="match status" value="1"/>
</dbReference>
<dbReference type="InterPro" id="IPR015421">
    <property type="entry name" value="PyrdxlP-dep_Trfase_major"/>
</dbReference>
<dbReference type="AlphaFoldDB" id="X1PW85"/>
<dbReference type="GO" id="GO:0008483">
    <property type="term" value="F:transaminase activity"/>
    <property type="evidence" value="ECO:0007669"/>
    <property type="project" value="UniProtKB-KW"/>
</dbReference>
<evidence type="ECO:0000256" key="2">
    <source>
        <dbReference type="ARBA" id="ARBA00022576"/>
    </source>
</evidence>
<reference evidence="6" key="1">
    <citation type="journal article" date="2014" name="Front. Microbiol.">
        <title>High frequency of phylogenetically diverse reductive dehalogenase-homologous genes in deep subseafloor sedimentary metagenomes.</title>
        <authorList>
            <person name="Kawai M."/>
            <person name="Futagami T."/>
            <person name="Toyoda A."/>
            <person name="Takaki Y."/>
            <person name="Nishi S."/>
            <person name="Hori S."/>
            <person name="Arai W."/>
            <person name="Tsubouchi T."/>
            <person name="Morono Y."/>
            <person name="Uchiyama I."/>
            <person name="Ito T."/>
            <person name="Fujiyama A."/>
            <person name="Inagaki F."/>
            <person name="Takami H."/>
        </authorList>
    </citation>
    <scope>NUCLEOTIDE SEQUENCE</scope>
    <source>
        <strain evidence="6">Expedition CK06-06</strain>
    </source>
</reference>
<evidence type="ECO:0000313" key="6">
    <source>
        <dbReference type="EMBL" id="GAI35224.1"/>
    </source>
</evidence>
<dbReference type="EMBL" id="BARV01029899">
    <property type="protein sequence ID" value="GAI35224.1"/>
    <property type="molecule type" value="Genomic_DNA"/>
</dbReference>
<feature type="non-terminal residue" evidence="6">
    <location>
        <position position="1"/>
    </location>
</feature>
<evidence type="ECO:0000259" key="5">
    <source>
        <dbReference type="Pfam" id="PF00155"/>
    </source>
</evidence>
<dbReference type="Pfam" id="PF00155">
    <property type="entry name" value="Aminotran_1_2"/>
    <property type="match status" value="1"/>
</dbReference>
<name>X1PW85_9ZZZZ</name>
<dbReference type="Gene3D" id="3.90.1150.10">
    <property type="entry name" value="Aspartate Aminotransferase, domain 1"/>
    <property type="match status" value="1"/>
</dbReference>
<dbReference type="SUPFAM" id="SSF53383">
    <property type="entry name" value="PLP-dependent transferases"/>
    <property type="match status" value="1"/>
</dbReference>
<comment type="caution">
    <text evidence="6">The sequence shown here is derived from an EMBL/GenBank/DDBJ whole genome shotgun (WGS) entry which is preliminary data.</text>
</comment>
<dbReference type="GO" id="GO:0030170">
    <property type="term" value="F:pyridoxal phosphate binding"/>
    <property type="evidence" value="ECO:0007669"/>
    <property type="project" value="InterPro"/>
</dbReference>
<proteinExistence type="predicted"/>
<keyword evidence="3" id="KW-0808">Transferase</keyword>
<dbReference type="Gene3D" id="3.40.640.10">
    <property type="entry name" value="Type I PLP-dependent aspartate aminotransferase-like (Major domain)"/>
    <property type="match status" value="1"/>
</dbReference>